<sequence>MSDGATLIDPSGIPHFIGDLSTLDVDVMLLTANAAQFRASGADIHTTFQGLSAVYHAPEAGDLLSSTEPVRAKSDAFADDLEKVVSALSEYSAEVQPLVDRLETLKADATAFVASVSGDEDWRKDQDKVDRNNALWREVNHAVAAFQAAERRAYNKIMGLIGGQKLTVDDGSHGDSMYGYRADDLDHARQTPWGAPAEREYEGWDWLTHEAGQVWEGIWTDGVIGTIHGVGTLFGSDGSHAAGEAWKNLAKLGTASALTSATFGTWWLMPADRQPTWLRESREAHKGMVKGLLAWDTWQTNPARAAGAVTFNVLTILGTDGAGSAARTGAAARTLSVVGKVGRAIDPMTYAGKAGKFAFVKVGDAFSKLKDLRTGATYALPEAPLAERPPAIPEHAAELVDDAGHRVYLDTRTGDVLNADGTIRQHAGEAAHEPSAHDRSQLGTAANDAQQPVGVGARSAGAAEGASFDGAAGAGTHGQSVGGHTGSGGPGSPHSAGHDPLEPREIMRQQVERANNDPQWFREHYRSNGYRRSTSSSGGFGQELPQLVPDPDNPLKWILKDDLPPPVAERYLHNDPVAGQRSAVNHDILHHLDGQAAKRNEAIALDRVAEKKMEAAEKAYAVHRTDELAEAMQRADAEHSPLHADMNRQSELFGETVAEQHAVPEHYPDAVRVDDGAFGNNRFDQIYRRPGGRYVVVEAKGSLRARLGVRKGLSGRMVTQGSREYFETILYEMQQRAERYEDRGMFDEADAERQLADDLGTALDQGKVDYVLVKADAHGAQYAGYRMKQFDITN</sequence>
<gene>
    <name evidence="2" type="ORF">HF200_16520</name>
</gene>
<dbReference type="RefSeq" id="WP_168374184.1">
    <property type="nucleotide sequence ID" value="NZ_JAAXMD010000141.1"/>
</dbReference>
<feature type="compositionally biased region" description="Low complexity" evidence="1">
    <location>
        <begin position="453"/>
        <end position="467"/>
    </location>
</feature>
<comment type="caution">
    <text evidence="2">The sequence shown here is derived from an EMBL/GenBank/DDBJ whole genome shotgun (WGS) entry which is preliminary data.</text>
</comment>
<feature type="region of interest" description="Disordered" evidence="1">
    <location>
        <begin position="445"/>
        <end position="501"/>
    </location>
</feature>
<feature type="compositionally biased region" description="Gly residues" evidence="1">
    <location>
        <begin position="472"/>
        <end position="491"/>
    </location>
</feature>
<protein>
    <submittedName>
        <fullName evidence="2">Uncharacterized protein</fullName>
    </submittedName>
</protein>
<dbReference type="EMBL" id="JAAXMD010000141">
    <property type="protein sequence ID" value="NKQ25995.1"/>
    <property type="molecule type" value="Genomic_DNA"/>
</dbReference>
<dbReference type="CDD" id="cd20739">
    <property type="entry name" value="PoNe_DUF637"/>
    <property type="match status" value="1"/>
</dbReference>
<keyword evidence="3" id="KW-1185">Reference proteome</keyword>
<organism evidence="2 3">
    <name type="scientific">Streptomyces galbus</name>
    <dbReference type="NCBI Taxonomy" id="33898"/>
    <lineage>
        <taxon>Bacteria</taxon>
        <taxon>Bacillati</taxon>
        <taxon>Actinomycetota</taxon>
        <taxon>Actinomycetes</taxon>
        <taxon>Kitasatosporales</taxon>
        <taxon>Streptomycetaceae</taxon>
        <taxon>Streptomyces</taxon>
    </lineage>
</organism>
<evidence type="ECO:0000313" key="3">
    <source>
        <dbReference type="Proteomes" id="UP000744032"/>
    </source>
</evidence>
<proteinExistence type="predicted"/>
<evidence type="ECO:0000256" key="1">
    <source>
        <dbReference type="SAM" id="MobiDB-lite"/>
    </source>
</evidence>
<dbReference type="Proteomes" id="UP000744032">
    <property type="component" value="Unassembled WGS sequence"/>
</dbReference>
<name>A0ABX1IL69_STRGB</name>
<evidence type="ECO:0000313" key="2">
    <source>
        <dbReference type="EMBL" id="NKQ25995.1"/>
    </source>
</evidence>
<reference evidence="2 3" key="1">
    <citation type="submission" date="2020-04" db="EMBL/GenBank/DDBJ databases">
        <title>Genome sequence of Streptomyces galbus strain I339.</title>
        <authorList>
            <person name="Silva E.A.N."/>
            <person name="Merces M."/>
            <person name="Castelo Branco A.P.O.T."/>
            <person name="Vasconcelos P.C."/>
            <person name="Costa N.P."/>
            <person name="Marinho G.C.S."/>
            <person name="Oliveira C.J.B."/>
            <person name="Araujo D."/>
            <person name="Rodrigues Junior V.S."/>
            <person name="Almeida R."/>
            <person name="Silva Filho U.R."/>
            <person name="Andrade A.S.A."/>
            <person name="Cibulski S.P."/>
        </authorList>
    </citation>
    <scope>NUCLEOTIDE SEQUENCE [LARGE SCALE GENOMIC DNA]</scope>
    <source>
        <strain evidence="2 3">I339</strain>
    </source>
</reference>
<accession>A0ABX1IL69</accession>
<dbReference type="InterPro" id="IPR049762">
    <property type="entry name" value="PoNe_dom"/>
</dbReference>